<proteinExistence type="predicted"/>
<dbReference type="InterPro" id="IPR029069">
    <property type="entry name" value="HotDog_dom_sf"/>
</dbReference>
<keyword evidence="2" id="KW-1185">Reference proteome</keyword>
<dbReference type="Proteomes" id="UP001238088">
    <property type="component" value="Unassembled WGS sequence"/>
</dbReference>
<gene>
    <name evidence="1" type="ORF">J2S17_001721</name>
</gene>
<dbReference type="SUPFAM" id="SSF54637">
    <property type="entry name" value="Thioesterase/thiol ester dehydrase-isomerase"/>
    <property type="match status" value="1"/>
</dbReference>
<dbReference type="GO" id="GO:0016829">
    <property type="term" value="F:lyase activity"/>
    <property type="evidence" value="ECO:0007669"/>
    <property type="project" value="UniProtKB-KW"/>
</dbReference>
<name>A0ABU0AF17_9BACI</name>
<dbReference type="RefSeq" id="WP_307473744.1">
    <property type="nucleotide sequence ID" value="NZ_JAUSUB010000005.1"/>
</dbReference>
<evidence type="ECO:0000313" key="1">
    <source>
        <dbReference type="EMBL" id="MDQ0269849.1"/>
    </source>
</evidence>
<evidence type="ECO:0000313" key="2">
    <source>
        <dbReference type="Proteomes" id="UP001238088"/>
    </source>
</evidence>
<protein>
    <submittedName>
        <fullName evidence="1">3-hydroxybutyryl-CoA dehydratase</fullName>
        <ecNumber evidence="1">4.2.1.55</ecNumber>
    </submittedName>
</protein>
<dbReference type="EC" id="4.2.1.55" evidence="1"/>
<reference evidence="1 2" key="1">
    <citation type="submission" date="2023-07" db="EMBL/GenBank/DDBJ databases">
        <title>Genomic Encyclopedia of Type Strains, Phase IV (KMG-IV): sequencing the most valuable type-strain genomes for metagenomic binning, comparative biology and taxonomic classification.</title>
        <authorList>
            <person name="Goeker M."/>
        </authorList>
    </citation>
    <scope>NUCLEOTIDE SEQUENCE [LARGE SCALE GENOMIC DNA]</scope>
    <source>
        <strain evidence="1 2">DSM 23494</strain>
    </source>
</reference>
<dbReference type="EMBL" id="JAUSUB010000005">
    <property type="protein sequence ID" value="MDQ0269849.1"/>
    <property type="molecule type" value="Genomic_DNA"/>
</dbReference>
<sequence length="128" mass="14445">MMDYFVGQMAVCTRIFTEEDVKNWGTFTKGMNIIDESIVDGERKIQIPTLIYEGFISELISSQLPGQPCVMMQKELLFVHPVYGGNAITVNIEVIDVISERKWLTEKVVCTNESGLIVMKGQVVLKIL</sequence>
<comment type="caution">
    <text evidence="1">The sequence shown here is derived from an EMBL/GenBank/DDBJ whole genome shotgun (WGS) entry which is preliminary data.</text>
</comment>
<organism evidence="1 2">
    <name type="scientific">Cytobacillus purgationiresistens</name>
    <dbReference type="NCBI Taxonomy" id="863449"/>
    <lineage>
        <taxon>Bacteria</taxon>
        <taxon>Bacillati</taxon>
        <taxon>Bacillota</taxon>
        <taxon>Bacilli</taxon>
        <taxon>Bacillales</taxon>
        <taxon>Bacillaceae</taxon>
        <taxon>Cytobacillus</taxon>
    </lineage>
</organism>
<keyword evidence="1" id="KW-0456">Lyase</keyword>
<accession>A0ABU0AF17</accession>
<dbReference type="Gene3D" id="3.10.129.10">
    <property type="entry name" value="Hotdog Thioesterase"/>
    <property type="match status" value="1"/>
</dbReference>